<dbReference type="PRINTS" id="PR00368">
    <property type="entry name" value="FADPNR"/>
</dbReference>
<evidence type="ECO:0000256" key="5">
    <source>
        <dbReference type="ARBA" id="ARBA00022617"/>
    </source>
</evidence>
<dbReference type="InterPro" id="IPR052034">
    <property type="entry name" value="NasD-like"/>
</dbReference>
<dbReference type="PANTHER" id="PTHR43809">
    <property type="entry name" value="NITRITE REDUCTASE (NADH) LARGE SUBUNIT"/>
    <property type="match status" value="1"/>
</dbReference>
<evidence type="ECO:0000256" key="7">
    <source>
        <dbReference type="ARBA" id="ARBA00023002"/>
    </source>
</evidence>
<keyword evidence="5" id="KW-0349">Heme</keyword>
<keyword evidence="8" id="KW-0408">Iron</keyword>
<dbReference type="InterPro" id="IPR007419">
    <property type="entry name" value="BFD-like_2Fe2S-bd_dom"/>
</dbReference>
<feature type="domain" description="FAD/NAD(P)-binding" evidence="11">
    <location>
        <begin position="5"/>
        <end position="295"/>
    </location>
</feature>
<name>A0ABQ3GH80_9MICC</name>
<evidence type="ECO:0000259" key="11">
    <source>
        <dbReference type="Pfam" id="PF07992"/>
    </source>
</evidence>
<dbReference type="SUPFAM" id="SSF51905">
    <property type="entry name" value="FAD/NAD(P)-binding domain"/>
    <property type="match status" value="2"/>
</dbReference>
<evidence type="ECO:0000256" key="3">
    <source>
        <dbReference type="ARBA" id="ARBA00005096"/>
    </source>
</evidence>
<dbReference type="InterPro" id="IPR041854">
    <property type="entry name" value="BFD-like_2Fe2S-bd_dom_sf"/>
</dbReference>
<accession>A0ABQ3GH80</accession>
<comment type="pathway">
    <text evidence="3">Nitrogen metabolism; nitrate reduction (assimilation).</text>
</comment>
<gene>
    <name evidence="12" type="primary">nasC</name>
    <name evidence="12" type="ORF">GCM10008096_13020</name>
</gene>
<dbReference type="Gene3D" id="3.50.50.60">
    <property type="entry name" value="FAD/NAD(P)-binding domain"/>
    <property type="match status" value="2"/>
</dbReference>
<proteinExistence type="inferred from homology"/>
<keyword evidence="9" id="KW-0411">Iron-sulfur</keyword>
<comment type="caution">
    <text evidence="12">The sequence shown here is derived from an EMBL/GenBank/DDBJ whole genome shotgun (WGS) entry which is preliminary data.</text>
</comment>
<evidence type="ECO:0000259" key="10">
    <source>
        <dbReference type="Pfam" id="PF04324"/>
    </source>
</evidence>
<reference evidence="13" key="1">
    <citation type="journal article" date="2019" name="Int. J. Syst. Evol. Microbiol.">
        <title>The Global Catalogue of Microorganisms (GCM) 10K type strain sequencing project: providing services to taxonomists for standard genome sequencing and annotation.</title>
        <authorList>
            <consortium name="The Broad Institute Genomics Platform"/>
            <consortium name="The Broad Institute Genome Sequencing Center for Infectious Disease"/>
            <person name="Wu L."/>
            <person name="Ma J."/>
        </authorList>
    </citation>
    <scope>NUCLEOTIDE SEQUENCE [LARGE SCALE GENOMIC DNA]</scope>
    <source>
        <strain evidence="13">KCTC 19466</strain>
    </source>
</reference>
<dbReference type="InterPro" id="IPR036188">
    <property type="entry name" value="FAD/NAD-bd_sf"/>
</dbReference>
<evidence type="ECO:0000256" key="2">
    <source>
        <dbReference type="ARBA" id="ARBA00001966"/>
    </source>
</evidence>
<feature type="domain" description="BFD-like [2Fe-2S]-binding" evidence="10">
    <location>
        <begin position="456"/>
        <end position="503"/>
    </location>
</feature>
<dbReference type="Proteomes" id="UP000642819">
    <property type="component" value="Unassembled WGS sequence"/>
</dbReference>
<dbReference type="RefSeq" id="WP_189349333.1">
    <property type="nucleotide sequence ID" value="NZ_BMXK01000005.1"/>
</dbReference>
<dbReference type="Pfam" id="PF07992">
    <property type="entry name" value="Pyr_redox_2"/>
    <property type="match status" value="1"/>
</dbReference>
<sequence length="527" mass="54485">MSGERIVVIGFGPVAARLVEDLLPSVAAGVIELTVLGSEPHAAYNRVMVGEVGGGRKSVDAITLADVDELRGLGVDVRLGATVKRVDRSRRHVVLQTGDTVEYDRIVFATGARPVLPTLRGLNFAPHVEPELPAGVAALRDLDDAGALKRAIDARGRVVVLGGGVLGVEAALLIQEQGAQAVLVHHGDHPMARALDSDAGRLLSARLCAAGVQLVPSATAVAVRKEEDTFSGLELDGGTVIEGDLLVLSVGVRPRDEIAAGCGLTTGSGIQVDRKLRADTEDRVFAIGDCAAVDGGRPSGLIGPGWSQAAWLAGYLAAHRVRNPFLDGPLDEAAETRLAAADPFADGVPEELPGAVLLKARGIDLAAGGTVDVDLWDAGARRVSVWADPQQGRYVKMVTEDGVLTGFVAIGMPRTAAELVLLYERGRELPADRTTLFRLDDAAMSAEAEPSADDVLCRCSGATHGQVAGARDAGSTTVEAVGSSCRAGTGCGGCRDKIEAILAADAGRDALVPARGIAKAVVPDWGP</sequence>
<dbReference type="InterPro" id="IPR023753">
    <property type="entry name" value="FAD/NAD-binding_dom"/>
</dbReference>
<keyword evidence="6" id="KW-0479">Metal-binding</keyword>
<comment type="similarity">
    <text evidence="4">Belongs to the nitrite and sulfite reductase 4Fe-4S domain family.</text>
</comment>
<dbReference type="PANTHER" id="PTHR43809:SF1">
    <property type="entry name" value="NITRITE REDUCTASE (NADH) LARGE SUBUNIT"/>
    <property type="match status" value="1"/>
</dbReference>
<evidence type="ECO:0000256" key="6">
    <source>
        <dbReference type="ARBA" id="ARBA00022723"/>
    </source>
</evidence>
<dbReference type="Gene3D" id="1.10.10.1100">
    <property type="entry name" value="BFD-like [2Fe-2S]-binding domain"/>
    <property type="match status" value="1"/>
</dbReference>
<keyword evidence="13" id="KW-1185">Reference proteome</keyword>
<keyword evidence="7" id="KW-0560">Oxidoreductase</keyword>
<protein>
    <submittedName>
        <fullName evidence="12">FAD/NAD(P)-binding oxidoreductase</fullName>
    </submittedName>
</protein>
<dbReference type="EMBL" id="BMXK01000005">
    <property type="protein sequence ID" value="GHD04935.1"/>
    <property type="molecule type" value="Genomic_DNA"/>
</dbReference>
<comment type="cofactor">
    <cofactor evidence="1">
        <name>siroheme</name>
        <dbReference type="ChEBI" id="CHEBI:60052"/>
    </cofactor>
</comment>
<evidence type="ECO:0000256" key="9">
    <source>
        <dbReference type="ARBA" id="ARBA00023014"/>
    </source>
</evidence>
<evidence type="ECO:0000256" key="4">
    <source>
        <dbReference type="ARBA" id="ARBA00010429"/>
    </source>
</evidence>
<organism evidence="12 13">
    <name type="scientific">Zhihengliuella salsuginis</name>
    <dbReference type="NCBI Taxonomy" id="578222"/>
    <lineage>
        <taxon>Bacteria</taxon>
        <taxon>Bacillati</taxon>
        <taxon>Actinomycetota</taxon>
        <taxon>Actinomycetes</taxon>
        <taxon>Micrococcales</taxon>
        <taxon>Micrococcaceae</taxon>
        <taxon>Zhihengliuella</taxon>
    </lineage>
</organism>
<evidence type="ECO:0000256" key="8">
    <source>
        <dbReference type="ARBA" id="ARBA00023004"/>
    </source>
</evidence>
<evidence type="ECO:0000256" key="1">
    <source>
        <dbReference type="ARBA" id="ARBA00001929"/>
    </source>
</evidence>
<evidence type="ECO:0000313" key="13">
    <source>
        <dbReference type="Proteomes" id="UP000642819"/>
    </source>
</evidence>
<evidence type="ECO:0000313" key="12">
    <source>
        <dbReference type="EMBL" id="GHD04935.1"/>
    </source>
</evidence>
<comment type="cofactor">
    <cofactor evidence="2">
        <name>[4Fe-4S] cluster</name>
        <dbReference type="ChEBI" id="CHEBI:49883"/>
    </cofactor>
</comment>
<dbReference type="Pfam" id="PF04324">
    <property type="entry name" value="Fer2_BFD"/>
    <property type="match status" value="1"/>
</dbReference>